<keyword evidence="1" id="KW-0540">Nuclease</keyword>
<dbReference type="RefSeq" id="YP_010510349.1">
    <property type="nucleotide sequence ID" value="NC_067218.1"/>
</dbReference>
<dbReference type="GeneID" id="75687866"/>
<accession>A0AAE7S030</accession>
<protein>
    <submittedName>
        <fullName evidence="1">Exonuclease CRISPR-associated protein Cas4Csa1</fullName>
    </submittedName>
</protein>
<evidence type="ECO:0000313" key="2">
    <source>
        <dbReference type="Proteomes" id="UP000828083"/>
    </source>
</evidence>
<proteinExistence type="predicted"/>
<name>A0AAE7S030_9CAUD</name>
<dbReference type="EMBL" id="MZ130500">
    <property type="protein sequence ID" value="QWM91409.1"/>
    <property type="molecule type" value="Genomic_DNA"/>
</dbReference>
<organism evidence="1 2">
    <name type="scientific">uncultured phage cr23_1</name>
    <dbReference type="NCBI Taxonomy" id="2986419"/>
    <lineage>
        <taxon>Viruses</taxon>
        <taxon>Duplodnaviria</taxon>
        <taxon>Heunggongvirae</taxon>
        <taxon>Uroviricota</taxon>
        <taxon>Caudoviricetes</taxon>
        <taxon>Crassvirales</taxon>
        <taxon>Suoliviridae</taxon>
        <taxon>Uncouvirinae</taxon>
        <taxon>Aurodevirus</taxon>
        <taxon>Aurodevirus hiberniae</taxon>
    </lineage>
</organism>
<sequence>MNIEIPYYEDNTRISNSAIGWFLKKGPRYLRDMLDGKEEGMSAKFLEKGTMIHEYILQPEEFWKDYEILDFEVPKVKQQRDLCEYYSSHKLTDPLADDDKLLLEAYNNSYNNTKSAEIRKNEAKKIVETYSDYINYLQISTTKKVISFADLNMLKQIKQNLQEHVAANKLLFNVPTTYTCHNEFHINWQYKNINCKSLLDRVMFDHVNKKIILIDLKTTSDIYNFKHSVEEFDYYRQIAFYLCAITWYMLNELNLNVDDYDLEAYIIAIQTNGKYEVRVFNMFNEEELLKRKDIISEALTEISYHISSNNWEHTRKYYENDGIEELTG</sequence>
<reference evidence="1 2" key="1">
    <citation type="submission" date="2021-04" db="EMBL/GenBank/DDBJ databases">
        <authorList>
            <person name="Shkoporov A.N."/>
            <person name="Stockdale S.R."/>
            <person name="Guerin E."/>
            <person name="Ross R.P."/>
            <person name="Hill C."/>
        </authorList>
    </citation>
    <scope>NUCLEOTIDE SEQUENCE [LARGE SCALE GENOMIC DNA]</scope>
    <source>
        <strain evidence="2">cr23_1</strain>
    </source>
</reference>
<dbReference type="GO" id="GO:0004527">
    <property type="term" value="F:exonuclease activity"/>
    <property type="evidence" value="ECO:0007669"/>
    <property type="project" value="UniProtKB-KW"/>
</dbReference>
<gene>
    <name evidence="1" type="primary">gp_78082</name>
</gene>
<dbReference type="Proteomes" id="UP000828083">
    <property type="component" value="Segment"/>
</dbReference>
<dbReference type="Gene3D" id="3.90.320.10">
    <property type="match status" value="1"/>
</dbReference>
<dbReference type="KEGG" id="vg:75687866"/>
<keyword evidence="1" id="KW-0378">Hydrolase</keyword>
<keyword evidence="1" id="KW-0269">Exonuclease</keyword>
<keyword evidence="2" id="KW-1185">Reference proteome</keyword>
<evidence type="ECO:0000313" key="1">
    <source>
        <dbReference type="EMBL" id="QWM91409.1"/>
    </source>
</evidence>
<dbReference type="InterPro" id="IPR011604">
    <property type="entry name" value="PDDEXK-like_dom_sf"/>
</dbReference>